<sequence length="193" mass="21043">MFIYKRLMPRNKSISEPALLAILLDAIAETGPDYLTFARAAARSGLSAPTLVQRFGDRAAMVEAILMFAWDRLDEATEAADAAFPVSPRGAIDLLLHLTPDAEHGLDGGLPLLREDMRNPALRARGRAWGDRLSAALSRRLGDNPALGRQMASLWQGAIIWWGFDRNGPPQAAIGEALEGWCRTAGLDQSPQR</sequence>
<gene>
    <name evidence="1" type="ORF">Mame_00645</name>
</gene>
<dbReference type="KEGG" id="mmed:Mame_00645"/>
<dbReference type="InterPro" id="IPR009057">
    <property type="entry name" value="Homeodomain-like_sf"/>
</dbReference>
<dbReference type="Gene3D" id="1.10.357.10">
    <property type="entry name" value="Tetracycline Repressor, domain 2"/>
    <property type="match status" value="1"/>
</dbReference>
<dbReference type="Proteomes" id="UP000191135">
    <property type="component" value="Chromosome"/>
</dbReference>
<proteinExistence type="predicted"/>
<reference evidence="1 2" key="1">
    <citation type="submission" date="2017-03" db="EMBL/GenBank/DDBJ databases">
        <title>Foreign affairs: Plasmid Transfer between Roseobacters and Rhizobia.</title>
        <authorList>
            <person name="Bartling P."/>
            <person name="Bunk B."/>
            <person name="Overmann J."/>
            <person name="Brinkmann H."/>
            <person name="Petersen J."/>
        </authorList>
    </citation>
    <scope>NUCLEOTIDE SEQUENCE [LARGE SCALE GENOMIC DNA]</scope>
    <source>
        <strain evidence="1 2">MACL11</strain>
    </source>
</reference>
<keyword evidence="2" id="KW-1185">Reference proteome</keyword>
<evidence type="ECO:0000313" key="1">
    <source>
        <dbReference type="EMBL" id="AQZ50021.1"/>
    </source>
</evidence>
<dbReference type="AlphaFoldDB" id="A0A1U9YX48"/>
<protein>
    <recommendedName>
        <fullName evidence="3">Bacterial regulatory protein, tetR family</fullName>
    </recommendedName>
</protein>
<evidence type="ECO:0000313" key="2">
    <source>
        <dbReference type="Proteomes" id="UP000191135"/>
    </source>
</evidence>
<name>A0A1U9YX48_9HYPH</name>
<dbReference type="STRING" id="1122214.Mame_00645"/>
<accession>A0A1U9YX48</accession>
<dbReference type="SUPFAM" id="SSF46689">
    <property type="entry name" value="Homeodomain-like"/>
    <property type="match status" value="1"/>
</dbReference>
<dbReference type="eggNOG" id="COG1309">
    <property type="taxonomic scope" value="Bacteria"/>
</dbReference>
<evidence type="ECO:0008006" key="3">
    <source>
        <dbReference type="Google" id="ProtNLM"/>
    </source>
</evidence>
<dbReference type="EMBL" id="CP020330">
    <property type="protein sequence ID" value="AQZ50021.1"/>
    <property type="molecule type" value="Genomic_DNA"/>
</dbReference>
<organism evidence="1 2">
    <name type="scientific">Martelella mediterranea DSM 17316</name>
    <dbReference type="NCBI Taxonomy" id="1122214"/>
    <lineage>
        <taxon>Bacteria</taxon>
        <taxon>Pseudomonadati</taxon>
        <taxon>Pseudomonadota</taxon>
        <taxon>Alphaproteobacteria</taxon>
        <taxon>Hyphomicrobiales</taxon>
        <taxon>Aurantimonadaceae</taxon>
        <taxon>Martelella</taxon>
    </lineage>
</organism>